<dbReference type="AlphaFoldDB" id="A0ABD5PLZ0"/>
<dbReference type="InterPro" id="IPR024747">
    <property type="entry name" value="Pyridox_Oxase-rel"/>
</dbReference>
<keyword evidence="2" id="KW-1185">Reference proteome</keyword>
<evidence type="ECO:0000313" key="2">
    <source>
        <dbReference type="Proteomes" id="UP001595898"/>
    </source>
</evidence>
<dbReference type="Pfam" id="PF12900">
    <property type="entry name" value="Pyridox_ox_2"/>
    <property type="match status" value="1"/>
</dbReference>
<organism evidence="1 2">
    <name type="scientific">Halosolutus amylolyticus</name>
    <dbReference type="NCBI Taxonomy" id="2932267"/>
    <lineage>
        <taxon>Archaea</taxon>
        <taxon>Methanobacteriati</taxon>
        <taxon>Methanobacteriota</taxon>
        <taxon>Stenosarchaea group</taxon>
        <taxon>Halobacteria</taxon>
        <taxon>Halobacteriales</taxon>
        <taxon>Natrialbaceae</taxon>
        <taxon>Halosolutus</taxon>
    </lineage>
</organism>
<evidence type="ECO:0000313" key="1">
    <source>
        <dbReference type="EMBL" id="MFC4541418.1"/>
    </source>
</evidence>
<dbReference type="RefSeq" id="WP_250139547.1">
    <property type="nucleotide sequence ID" value="NZ_JALIQP010000001.1"/>
</dbReference>
<name>A0ABD5PLZ0_9EURY</name>
<sequence>MSVDELREYGLAEMTDDEIRNFLSNRKMGVLGLPGEDGPYLLPLSFGYDGDRRLYFTYLLGAGSRKEAMSNAADTASFLVFAVDTMYNWQSVLLSGSIAAVPESEWDDLEEIMGDVWRPDLFETASLSGEVAVYEFRIDDRTGIKHQGLPPALEPDE</sequence>
<gene>
    <name evidence="1" type="ORF">ACFO5R_05700</name>
</gene>
<dbReference type="InterPro" id="IPR012349">
    <property type="entry name" value="Split_barrel_FMN-bd"/>
</dbReference>
<accession>A0ABD5PLZ0</accession>
<dbReference type="Gene3D" id="2.30.110.10">
    <property type="entry name" value="Electron Transport, Fmn-binding Protein, Chain A"/>
    <property type="match status" value="1"/>
</dbReference>
<reference evidence="1 2" key="1">
    <citation type="journal article" date="2019" name="Int. J. Syst. Evol. Microbiol.">
        <title>The Global Catalogue of Microorganisms (GCM) 10K type strain sequencing project: providing services to taxonomists for standard genome sequencing and annotation.</title>
        <authorList>
            <consortium name="The Broad Institute Genomics Platform"/>
            <consortium name="The Broad Institute Genome Sequencing Center for Infectious Disease"/>
            <person name="Wu L."/>
            <person name="Ma J."/>
        </authorList>
    </citation>
    <scope>NUCLEOTIDE SEQUENCE [LARGE SCALE GENOMIC DNA]</scope>
    <source>
        <strain evidence="1 2">WLHS5</strain>
    </source>
</reference>
<protein>
    <submittedName>
        <fullName evidence="1">Pyridoxamine 5'-phosphate oxidase family protein</fullName>
    </submittedName>
</protein>
<comment type="caution">
    <text evidence="1">The sequence shown here is derived from an EMBL/GenBank/DDBJ whole genome shotgun (WGS) entry which is preliminary data.</text>
</comment>
<dbReference type="EMBL" id="JBHSFA010000002">
    <property type="protein sequence ID" value="MFC4541418.1"/>
    <property type="molecule type" value="Genomic_DNA"/>
</dbReference>
<proteinExistence type="predicted"/>
<dbReference type="SUPFAM" id="SSF50475">
    <property type="entry name" value="FMN-binding split barrel"/>
    <property type="match status" value="1"/>
</dbReference>
<dbReference type="Proteomes" id="UP001595898">
    <property type="component" value="Unassembled WGS sequence"/>
</dbReference>